<protein>
    <submittedName>
        <fullName evidence="1">Uncharacterized protein</fullName>
    </submittedName>
</protein>
<reference evidence="1 2" key="1">
    <citation type="journal article" date="2023" name="Plants (Basel)">
        <title>Bridging the Gap: Combining Genomics and Transcriptomics Approaches to Understand Stylosanthes scabra, an Orphan Legume from the Brazilian Caatinga.</title>
        <authorList>
            <person name="Ferreira-Neto J.R.C."/>
            <person name="da Silva M.D."/>
            <person name="Binneck E."/>
            <person name="de Melo N.F."/>
            <person name="da Silva R.H."/>
            <person name="de Melo A.L.T.M."/>
            <person name="Pandolfi V."/>
            <person name="Bustamante F.O."/>
            <person name="Brasileiro-Vidal A.C."/>
            <person name="Benko-Iseppon A.M."/>
        </authorList>
    </citation>
    <scope>NUCLEOTIDE SEQUENCE [LARGE SCALE GENOMIC DNA]</scope>
    <source>
        <tissue evidence="1">Leaves</tissue>
    </source>
</reference>
<evidence type="ECO:0000313" key="1">
    <source>
        <dbReference type="EMBL" id="MED6128066.1"/>
    </source>
</evidence>
<comment type="caution">
    <text evidence="1">The sequence shown here is derived from an EMBL/GenBank/DDBJ whole genome shotgun (WGS) entry which is preliminary data.</text>
</comment>
<accession>A0ABU6RVA7</accession>
<organism evidence="1 2">
    <name type="scientific">Stylosanthes scabra</name>
    <dbReference type="NCBI Taxonomy" id="79078"/>
    <lineage>
        <taxon>Eukaryota</taxon>
        <taxon>Viridiplantae</taxon>
        <taxon>Streptophyta</taxon>
        <taxon>Embryophyta</taxon>
        <taxon>Tracheophyta</taxon>
        <taxon>Spermatophyta</taxon>
        <taxon>Magnoliopsida</taxon>
        <taxon>eudicotyledons</taxon>
        <taxon>Gunneridae</taxon>
        <taxon>Pentapetalae</taxon>
        <taxon>rosids</taxon>
        <taxon>fabids</taxon>
        <taxon>Fabales</taxon>
        <taxon>Fabaceae</taxon>
        <taxon>Papilionoideae</taxon>
        <taxon>50 kb inversion clade</taxon>
        <taxon>dalbergioids sensu lato</taxon>
        <taxon>Dalbergieae</taxon>
        <taxon>Pterocarpus clade</taxon>
        <taxon>Stylosanthes</taxon>
    </lineage>
</organism>
<gene>
    <name evidence="1" type="ORF">PIB30_094107</name>
</gene>
<keyword evidence="2" id="KW-1185">Reference proteome</keyword>
<proteinExistence type="predicted"/>
<dbReference type="EMBL" id="JASCZI010032261">
    <property type="protein sequence ID" value="MED6128066.1"/>
    <property type="molecule type" value="Genomic_DNA"/>
</dbReference>
<name>A0ABU6RVA7_9FABA</name>
<evidence type="ECO:0000313" key="2">
    <source>
        <dbReference type="Proteomes" id="UP001341840"/>
    </source>
</evidence>
<sequence>MNPIQANVNHEGSRFIATRHLWRRKHDATFWVPLLRGQAAHSVPGGIVRLLTEELDQLVCFVDGSDNFLELLLRVEDAYPNRGVG</sequence>
<dbReference type="Proteomes" id="UP001341840">
    <property type="component" value="Unassembled WGS sequence"/>
</dbReference>